<gene>
    <name evidence="8" type="ORF">Sango_1204800</name>
</gene>
<proteinExistence type="inferred from homology"/>
<dbReference type="InterPro" id="IPR010409">
    <property type="entry name" value="GAGA-bd_tscrpt_act"/>
</dbReference>
<dbReference type="GO" id="GO:0005634">
    <property type="term" value="C:nucleus"/>
    <property type="evidence" value="ECO:0007669"/>
    <property type="project" value="UniProtKB-SubCell"/>
</dbReference>
<dbReference type="Pfam" id="PF06217">
    <property type="entry name" value="GAGA_bind"/>
    <property type="match status" value="1"/>
</dbReference>
<keyword evidence="4 7" id="KW-0238">DNA-binding</keyword>
<dbReference type="Proteomes" id="UP001289374">
    <property type="component" value="Unassembled WGS sequence"/>
</dbReference>
<evidence type="ECO:0000313" key="8">
    <source>
        <dbReference type="EMBL" id="KAK4400987.1"/>
    </source>
</evidence>
<comment type="similarity">
    <text evidence="2 7">Belongs to the BBR/BPC family.</text>
</comment>
<evidence type="ECO:0000256" key="5">
    <source>
        <dbReference type="ARBA" id="ARBA00023163"/>
    </source>
</evidence>
<evidence type="ECO:0000256" key="1">
    <source>
        <dbReference type="ARBA" id="ARBA00004123"/>
    </source>
</evidence>
<keyword evidence="5 7" id="KW-0804">Transcription</keyword>
<dbReference type="GO" id="GO:0009723">
    <property type="term" value="P:response to ethylene"/>
    <property type="evidence" value="ECO:0007669"/>
    <property type="project" value="TreeGrafter"/>
</dbReference>
<sequence>MSRGPYRKLLFALAAEGHDLSQPVDLKNHWARHGTNKFVTKFQLGINNLKHDREMLNLCGFVKHSTDTTRCFQGSCSFGSGDLLIEVSDLQADDGLEETGSVVAAWEICMLQHLLGDFTVELGGDVAQMAFYIDELV</sequence>
<reference evidence="8" key="2">
    <citation type="journal article" date="2024" name="Plant">
        <title>Genomic evolution and insights into agronomic trait innovations of Sesamum species.</title>
        <authorList>
            <person name="Miao H."/>
            <person name="Wang L."/>
            <person name="Qu L."/>
            <person name="Liu H."/>
            <person name="Sun Y."/>
            <person name="Le M."/>
            <person name="Wang Q."/>
            <person name="Wei S."/>
            <person name="Zheng Y."/>
            <person name="Lin W."/>
            <person name="Duan Y."/>
            <person name="Cao H."/>
            <person name="Xiong S."/>
            <person name="Wang X."/>
            <person name="Wei L."/>
            <person name="Li C."/>
            <person name="Ma Q."/>
            <person name="Ju M."/>
            <person name="Zhao R."/>
            <person name="Li G."/>
            <person name="Mu C."/>
            <person name="Tian Q."/>
            <person name="Mei H."/>
            <person name="Zhang T."/>
            <person name="Gao T."/>
            <person name="Zhang H."/>
        </authorList>
    </citation>
    <scope>NUCLEOTIDE SEQUENCE</scope>
    <source>
        <strain evidence="8">K16</strain>
    </source>
</reference>
<evidence type="ECO:0000256" key="4">
    <source>
        <dbReference type="ARBA" id="ARBA00023125"/>
    </source>
</evidence>
<reference evidence="8" key="1">
    <citation type="submission" date="2020-06" db="EMBL/GenBank/DDBJ databases">
        <authorList>
            <person name="Li T."/>
            <person name="Hu X."/>
            <person name="Zhang T."/>
            <person name="Song X."/>
            <person name="Zhang H."/>
            <person name="Dai N."/>
            <person name="Sheng W."/>
            <person name="Hou X."/>
            <person name="Wei L."/>
        </authorList>
    </citation>
    <scope>NUCLEOTIDE SEQUENCE</scope>
    <source>
        <strain evidence="8">K16</strain>
        <tissue evidence="8">Leaf</tissue>
    </source>
</reference>
<evidence type="ECO:0000256" key="2">
    <source>
        <dbReference type="ARBA" id="ARBA00007911"/>
    </source>
</evidence>
<comment type="caution">
    <text evidence="8">The sequence shown here is derived from an EMBL/GenBank/DDBJ whole genome shotgun (WGS) entry which is preliminary data.</text>
</comment>
<evidence type="ECO:0000256" key="7">
    <source>
        <dbReference type="RuleBase" id="RU367160"/>
    </source>
</evidence>
<keyword evidence="9" id="KW-1185">Reference proteome</keyword>
<dbReference type="EMBL" id="JACGWL010000006">
    <property type="protein sequence ID" value="KAK4400987.1"/>
    <property type="molecule type" value="Genomic_DNA"/>
</dbReference>
<dbReference type="PANTHER" id="PTHR31421">
    <property type="entry name" value="PROTEIN BASIC PENTACYSTEINE3"/>
    <property type="match status" value="1"/>
</dbReference>
<dbReference type="AlphaFoldDB" id="A0AAE1WWL4"/>
<dbReference type="GO" id="GO:0003700">
    <property type="term" value="F:DNA-binding transcription factor activity"/>
    <property type="evidence" value="ECO:0007669"/>
    <property type="project" value="UniProtKB-UniRule"/>
</dbReference>
<keyword evidence="6 7" id="KW-0539">Nucleus</keyword>
<comment type="function">
    <text evidence="7">Transcriptional regulator that specifically binds to GA-rich elements (GAGA-repeats) present in regulatory sequences of genes involved in developmental processes.</text>
</comment>
<protein>
    <recommendedName>
        <fullName evidence="7">GAGA-binding transcriptional activator</fullName>
    </recommendedName>
</protein>
<name>A0AAE1WWL4_9LAMI</name>
<accession>A0AAE1WWL4</accession>
<comment type="subcellular location">
    <subcellularLocation>
        <location evidence="1 7">Nucleus</location>
    </subcellularLocation>
</comment>
<dbReference type="PANTHER" id="PTHR31421:SF6">
    <property type="entry name" value="PROTEIN BASIC PENTACYSTEINE7"/>
    <property type="match status" value="1"/>
</dbReference>
<keyword evidence="3 7" id="KW-0805">Transcription regulation</keyword>
<evidence type="ECO:0000313" key="9">
    <source>
        <dbReference type="Proteomes" id="UP001289374"/>
    </source>
</evidence>
<organism evidence="8 9">
    <name type="scientific">Sesamum angolense</name>
    <dbReference type="NCBI Taxonomy" id="2727404"/>
    <lineage>
        <taxon>Eukaryota</taxon>
        <taxon>Viridiplantae</taxon>
        <taxon>Streptophyta</taxon>
        <taxon>Embryophyta</taxon>
        <taxon>Tracheophyta</taxon>
        <taxon>Spermatophyta</taxon>
        <taxon>Magnoliopsida</taxon>
        <taxon>eudicotyledons</taxon>
        <taxon>Gunneridae</taxon>
        <taxon>Pentapetalae</taxon>
        <taxon>asterids</taxon>
        <taxon>lamiids</taxon>
        <taxon>Lamiales</taxon>
        <taxon>Pedaliaceae</taxon>
        <taxon>Sesamum</taxon>
    </lineage>
</organism>
<evidence type="ECO:0000256" key="6">
    <source>
        <dbReference type="ARBA" id="ARBA00023242"/>
    </source>
</evidence>
<dbReference type="GO" id="GO:0043565">
    <property type="term" value="F:sequence-specific DNA binding"/>
    <property type="evidence" value="ECO:0007669"/>
    <property type="project" value="TreeGrafter"/>
</dbReference>
<evidence type="ECO:0000256" key="3">
    <source>
        <dbReference type="ARBA" id="ARBA00023015"/>
    </source>
</evidence>